<evidence type="ECO:0000256" key="9">
    <source>
        <dbReference type="ARBA" id="ARBA00024849"/>
    </source>
</evidence>
<evidence type="ECO:0000256" key="7">
    <source>
        <dbReference type="ARBA" id="ARBA00023235"/>
    </source>
</evidence>
<gene>
    <name evidence="12" type="primary">tig</name>
    <name evidence="12" type="ORF">H9742_04045</name>
</gene>
<evidence type="ECO:0000256" key="8">
    <source>
        <dbReference type="ARBA" id="ARBA00023306"/>
    </source>
</evidence>
<comment type="caution">
    <text evidence="12">The sequence shown here is derived from an EMBL/GenBank/DDBJ whole genome shotgun (WGS) entry which is preliminary data.</text>
</comment>
<evidence type="ECO:0000256" key="6">
    <source>
        <dbReference type="ARBA" id="ARBA00023186"/>
    </source>
</evidence>
<reference evidence="12" key="2">
    <citation type="submission" date="2021-04" db="EMBL/GenBank/DDBJ databases">
        <authorList>
            <person name="Gilroy R."/>
        </authorList>
    </citation>
    <scope>NUCLEOTIDE SEQUENCE</scope>
    <source>
        <strain evidence="12">CHK195-6426</strain>
    </source>
</reference>
<dbReference type="GO" id="GO:0051301">
    <property type="term" value="P:cell division"/>
    <property type="evidence" value="ECO:0007669"/>
    <property type="project" value="UniProtKB-KW"/>
</dbReference>
<keyword evidence="8" id="KW-0131">Cell cycle</keyword>
<evidence type="ECO:0000256" key="5">
    <source>
        <dbReference type="ARBA" id="ARBA00023110"/>
    </source>
</evidence>
<dbReference type="FunFam" id="3.10.50.40:FF:000001">
    <property type="entry name" value="Trigger factor"/>
    <property type="match status" value="1"/>
</dbReference>
<reference evidence="12" key="1">
    <citation type="journal article" date="2021" name="PeerJ">
        <title>Extensive microbial diversity within the chicken gut microbiome revealed by metagenomics and culture.</title>
        <authorList>
            <person name="Gilroy R."/>
            <person name="Ravi A."/>
            <person name="Getino M."/>
            <person name="Pursley I."/>
            <person name="Horton D.L."/>
            <person name="Alikhan N.F."/>
            <person name="Baker D."/>
            <person name="Gharbi K."/>
            <person name="Hall N."/>
            <person name="Watson M."/>
            <person name="Adriaenssens E.M."/>
            <person name="Foster-Nyarko E."/>
            <person name="Jarju S."/>
            <person name="Secka A."/>
            <person name="Antonio M."/>
            <person name="Oren A."/>
            <person name="Chaudhuri R.R."/>
            <person name="La Ragione R."/>
            <person name="Hildebrand F."/>
            <person name="Pallen M.J."/>
        </authorList>
    </citation>
    <scope>NUCLEOTIDE SEQUENCE</scope>
    <source>
        <strain evidence="12">CHK195-6426</strain>
    </source>
</reference>
<keyword evidence="7 10" id="KW-0413">Isomerase</keyword>
<dbReference type="Pfam" id="PF00254">
    <property type="entry name" value="FKBP_C"/>
    <property type="match status" value="1"/>
</dbReference>
<feature type="domain" description="PPIase FKBP-type" evidence="11">
    <location>
        <begin position="87"/>
        <end position="177"/>
    </location>
</feature>
<dbReference type="AlphaFoldDB" id="A0A9D1R2W8"/>
<keyword evidence="5 10" id="KW-0697">Rotamase</keyword>
<comment type="catalytic activity">
    <reaction evidence="1 10">
        <text>[protein]-peptidylproline (omega=180) = [protein]-peptidylproline (omega=0)</text>
        <dbReference type="Rhea" id="RHEA:16237"/>
        <dbReference type="Rhea" id="RHEA-COMP:10747"/>
        <dbReference type="Rhea" id="RHEA-COMP:10748"/>
        <dbReference type="ChEBI" id="CHEBI:83833"/>
        <dbReference type="ChEBI" id="CHEBI:83834"/>
        <dbReference type="EC" id="5.2.1.8"/>
    </reaction>
</comment>
<dbReference type="GO" id="GO:0005737">
    <property type="term" value="C:cytoplasm"/>
    <property type="evidence" value="ECO:0007669"/>
    <property type="project" value="UniProtKB-SubCell"/>
</dbReference>
<evidence type="ECO:0000256" key="10">
    <source>
        <dbReference type="PROSITE-ProRule" id="PRU00277"/>
    </source>
</evidence>
<dbReference type="InterPro" id="IPR037041">
    <property type="entry name" value="Trigger_fac_C_sf"/>
</dbReference>
<comment type="subcellular location">
    <subcellularLocation>
        <location evidence="2">Cytoplasm</location>
    </subcellularLocation>
</comment>
<dbReference type="Proteomes" id="UP000824265">
    <property type="component" value="Unassembled WGS sequence"/>
</dbReference>
<dbReference type="Pfam" id="PF05698">
    <property type="entry name" value="Trigger_C"/>
    <property type="match status" value="1"/>
</dbReference>
<comment type="similarity">
    <text evidence="3">Belongs to the FKBP-type PPIase family. Tig subfamily.</text>
</comment>
<dbReference type="InterPro" id="IPR005215">
    <property type="entry name" value="Trig_fac"/>
</dbReference>
<dbReference type="GO" id="GO:0003755">
    <property type="term" value="F:peptidyl-prolyl cis-trans isomerase activity"/>
    <property type="evidence" value="ECO:0007669"/>
    <property type="project" value="UniProtKB-KW"/>
</dbReference>
<evidence type="ECO:0000259" key="11">
    <source>
        <dbReference type="PROSITE" id="PS50059"/>
    </source>
</evidence>
<protein>
    <recommendedName>
        <fullName evidence="10">peptidylprolyl isomerase</fullName>
        <ecNumber evidence="10">5.2.1.8</ecNumber>
    </recommendedName>
</protein>
<evidence type="ECO:0000256" key="2">
    <source>
        <dbReference type="ARBA" id="ARBA00004496"/>
    </source>
</evidence>
<dbReference type="PROSITE" id="PS51257">
    <property type="entry name" value="PROKAR_LIPOPROTEIN"/>
    <property type="match status" value="1"/>
</dbReference>
<dbReference type="InterPro" id="IPR008880">
    <property type="entry name" value="Trigger_fac_C"/>
</dbReference>
<dbReference type="Gene3D" id="1.10.3120.10">
    <property type="entry name" value="Trigger factor, C-terminal domain"/>
    <property type="match status" value="1"/>
</dbReference>
<evidence type="ECO:0000256" key="3">
    <source>
        <dbReference type="ARBA" id="ARBA00005464"/>
    </source>
</evidence>
<evidence type="ECO:0000313" key="13">
    <source>
        <dbReference type="Proteomes" id="UP000824265"/>
    </source>
</evidence>
<accession>A0A9D1R2W8</accession>
<name>A0A9D1R2W8_9FIRM</name>
<dbReference type="SUPFAM" id="SSF54534">
    <property type="entry name" value="FKBP-like"/>
    <property type="match status" value="1"/>
</dbReference>
<dbReference type="EMBL" id="DXGH01000023">
    <property type="protein sequence ID" value="HIW80691.1"/>
    <property type="molecule type" value="Genomic_DNA"/>
</dbReference>
<keyword evidence="6" id="KW-0143">Chaperone</keyword>
<comment type="function">
    <text evidence="9">Involved in protein export. Acts as a chaperone by maintaining the newly synthesized protein in an open conformation. Functions as a peptidyl-prolyl cis-trans isomerase.</text>
</comment>
<sequence>MNRKVMAGMAAVLAAGILGGCGSDTEVPLKDMDVDSYVTLGEYKGIEVDIDPITVDETELENLVREVYNNNVTLENGGITDRAVENGDTVNIDYEGKRDGVAFDGGTAQGSLLTIGSGRFIDGFEEGLIGVTPGETVDLNLTFPENYSSADLAGQDVVFTVTVNFILPQEMEDAVAASVGIEGVGTVEELRQYAYDYLYANAENSYNTELQNAVLDAFMQNCVFEEVPQYMVEEYETVTRESLETQAESYGMDADTMTSYFYGMDVDTFVSTYSEEAVRQDIAMQAVANREGLNIDDEELNTTLLEYANNAGYDTVEEYVGDTSLEDYRDYLMYEKVLAFLTENAVVNQSTGQ</sequence>
<dbReference type="GO" id="GO:0015031">
    <property type="term" value="P:protein transport"/>
    <property type="evidence" value="ECO:0007669"/>
    <property type="project" value="InterPro"/>
</dbReference>
<proteinExistence type="inferred from homology"/>
<dbReference type="RefSeq" id="WP_318703698.1">
    <property type="nucleotide sequence ID" value="NZ_CALWMU010000005.1"/>
</dbReference>
<dbReference type="SUPFAM" id="SSF109998">
    <property type="entry name" value="Triger factor/SurA peptide-binding domain-like"/>
    <property type="match status" value="1"/>
</dbReference>
<evidence type="ECO:0000256" key="4">
    <source>
        <dbReference type="ARBA" id="ARBA00022618"/>
    </source>
</evidence>
<dbReference type="EC" id="5.2.1.8" evidence="10"/>
<keyword evidence="4" id="KW-0132">Cell division</keyword>
<dbReference type="PROSITE" id="PS50059">
    <property type="entry name" value="FKBP_PPIASE"/>
    <property type="match status" value="1"/>
</dbReference>
<dbReference type="InterPro" id="IPR027304">
    <property type="entry name" value="Trigger_fact/SurA_dom_sf"/>
</dbReference>
<dbReference type="Gene3D" id="3.10.50.40">
    <property type="match status" value="1"/>
</dbReference>
<dbReference type="GO" id="GO:0006457">
    <property type="term" value="P:protein folding"/>
    <property type="evidence" value="ECO:0007669"/>
    <property type="project" value="InterPro"/>
</dbReference>
<evidence type="ECO:0000256" key="1">
    <source>
        <dbReference type="ARBA" id="ARBA00000971"/>
    </source>
</evidence>
<evidence type="ECO:0000313" key="12">
    <source>
        <dbReference type="EMBL" id="HIW80691.1"/>
    </source>
</evidence>
<dbReference type="InterPro" id="IPR046357">
    <property type="entry name" value="PPIase_dom_sf"/>
</dbReference>
<dbReference type="NCBIfam" id="TIGR00115">
    <property type="entry name" value="tig"/>
    <property type="match status" value="1"/>
</dbReference>
<organism evidence="12 13">
    <name type="scientific">Candidatus Acetatifactor stercoripullorum</name>
    <dbReference type="NCBI Taxonomy" id="2838414"/>
    <lineage>
        <taxon>Bacteria</taxon>
        <taxon>Bacillati</taxon>
        <taxon>Bacillota</taxon>
        <taxon>Clostridia</taxon>
        <taxon>Lachnospirales</taxon>
        <taxon>Lachnospiraceae</taxon>
        <taxon>Acetatifactor</taxon>
    </lineage>
</organism>
<dbReference type="InterPro" id="IPR001179">
    <property type="entry name" value="PPIase_FKBP_dom"/>
</dbReference>